<keyword evidence="9" id="KW-0234">DNA repair</keyword>
<dbReference type="Pfam" id="PF00476">
    <property type="entry name" value="DNA_pol_A"/>
    <property type="match status" value="1"/>
</dbReference>
<dbReference type="AlphaFoldDB" id="A0A2H0QSL2"/>
<evidence type="ECO:0000256" key="7">
    <source>
        <dbReference type="ARBA" id="ARBA00022932"/>
    </source>
</evidence>
<feature type="domain" description="DNA-directed DNA polymerase family A palm" evidence="12">
    <location>
        <begin position="535"/>
        <end position="743"/>
    </location>
</feature>
<dbReference type="Pfam" id="PF02739">
    <property type="entry name" value="5_3_exonuc_N"/>
    <property type="match status" value="1"/>
</dbReference>
<organism evidence="13 14">
    <name type="scientific">Candidatus Zambryskibacteria bacterium CG10_big_fil_rev_8_21_14_0_10_42_12</name>
    <dbReference type="NCBI Taxonomy" id="1975115"/>
    <lineage>
        <taxon>Bacteria</taxon>
        <taxon>Candidatus Zambryskiibacteriota</taxon>
    </lineage>
</organism>
<accession>A0A2H0QSL2</accession>
<evidence type="ECO:0000256" key="5">
    <source>
        <dbReference type="ARBA" id="ARBA00022705"/>
    </source>
</evidence>
<dbReference type="SMART" id="SM00279">
    <property type="entry name" value="HhH2"/>
    <property type="match status" value="1"/>
</dbReference>
<comment type="catalytic activity">
    <reaction evidence="10">
        <text>DNA(n) + a 2'-deoxyribonucleoside 5'-triphosphate = DNA(n+1) + diphosphate</text>
        <dbReference type="Rhea" id="RHEA:22508"/>
        <dbReference type="Rhea" id="RHEA-COMP:17339"/>
        <dbReference type="Rhea" id="RHEA-COMP:17340"/>
        <dbReference type="ChEBI" id="CHEBI:33019"/>
        <dbReference type="ChEBI" id="CHEBI:61560"/>
        <dbReference type="ChEBI" id="CHEBI:173112"/>
        <dbReference type="EC" id="2.7.7.7"/>
    </reaction>
</comment>
<evidence type="ECO:0000256" key="10">
    <source>
        <dbReference type="ARBA" id="ARBA00049244"/>
    </source>
</evidence>
<dbReference type="GO" id="GO:0008409">
    <property type="term" value="F:5'-3' exonuclease activity"/>
    <property type="evidence" value="ECO:0007669"/>
    <property type="project" value="InterPro"/>
</dbReference>
<dbReference type="SMART" id="SM00475">
    <property type="entry name" value="53EXOc"/>
    <property type="match status" value="1"/>
</dbReference>
<evidence type="ECO:0000256" key="9">
    <source>
        <dbReference type="ARBA" id="ARBA00023204"/>
    </source>
</evidence>
<dbReference type="InterPro" id="IPR008918">
    <property type="entry name" value="HhH2"/>
</dbReference>
<protein>
    <recommendedName>
        <fullName evidence="2">DNA-directed DNA polymerase</fullName>
        <ecNumber evidence="2">2.7.7.7</ecNumber>
    </recommendedName>
</protein>
<dbReference type="FunFam" id="1.20.1060.10:FF:000001">
    <property type="entry name" value="DNA polymerase I"/>
    <property type="match status" value="1"/>
</dbReference>
<feature type="domain" description="5'-3' exonuclease" evidence="11">
    <location>
        <begin position="7"/>
        <end position="276"/>
    </location>
</feature>
<dbReference type="Gene3D" id="3.40.50.1010">
    <property type="entry name" value="5'-nuclease"/>
    <property type="match status" value="1"/>
</dbReference>
<dbReference type="GO" id="GO:0006261">
    <property type="term" value="P:DNA-templated DNA replication"/>
    <property type="evidence" value="ECO:0007669"/>
    <property type="project" value="InterPro"/>
</dbReference>
<dbReference type="CDD" id="cd09859">
    <property type="entry name" value="PIN_53EXO"/>
    <property type="match status" value="1"/>
</dbReference>
<evidence type="ECO:0000256" key="1">
    <source>
        <dbReference type="ARBA" id="ARBA00007705"/>
    </source>
</evidence>
<evidence type="ECO:0000256" key="3">
    <source>
        <dbReference type="ARBA" id="ARBA00022679"/>
    </source>
</evidence>
<keyword evidence="8" id="KW-0238">DNA-binding</keyword>
<dbReference type="GO" id="GO:0003677">
    <property type="term" value="F:DNA binding"/>
    <property type="evidence" value="ECO:0007669"/>
    <property type="project" value="UniProtKB-KW"/>
</dbReference>
<evidence type="ECO:0000259" key="11">
    <source>
        <dbReference type="SMART" id="SM00475"/>
    </source>
</evidence>
<dbReference type="FunFam" id="1.10.150.20:FF:000003">
    <property type="entry name" value="DNA polymerase I"/>
    <property type="match status" value="1"/>
</dbReference>
<dbReference type="Proteomes" id="UP000231333">
    <property type="component" value="Unassembled WGS sequence"/>
</dbReference>
<keyword evidence="4" id="KW-0548">Nucleotidyltransferase</keyword>
<dbReference type="Pfam" id="PF01367">
    <property type="entry name" value="5_3_exonuc"/>
    <property type="match status" value="1"/>
</dbReference>
<dbReference type="CDD" id="cd09898">
    <property type="entry name" value="H3TH_53EXO"/>
    <property type="match status" value="1"/>
</dbReference>
<dbReference type="Gene3D" id="3.30.70.370">
    <property type="match status" value="1"/>
</dbReference>
<name>A0A2H0QSL2_9BACT</name>
<evidence type="ECO:0000256" key="8">
    <source>
        <dbReference type="ARBA" id="ARBA00023125"/>
    </source>
</evidence>
<dbReference type="InterPro" id="IPR002421">
    <property type="entry name" value="5-3_exonuclease"/>
</dbReference>
<evidence type="ECO:0000256" key="6">
    <source>
        <dbReference type="ARBA" id="ARBA00022763"/>
    </source>
</evidence>
<proteinExistence type="inferred from homology"/>
<dbReference type="SUPFAM" id="SSF88723">
    <property type="entry name" value="PIN domain-like"/>
    <property type="match status" value="1"/>
</dbReference>
<dbReference type="Gene3D" id="1.10.150.20">
    <property type="entry name" value="5' to 3' exonuclease, C-terminal subdomain"/>
    <property type="match status" value="2"/>
</dbReference>
<dbReference type="PANTHER" id="PTHR10133">
    <property type="entry name" value="DNA POLYMERASE I"/>
    <property type="match status" value="1"/>
</dbReference>
<dbReference type="InterPro" id="IPR001098">
    <property type="entry name" value="DNA-dir_DNA_pol_A_palm_dom"/>
</dbReference>
<dbReference type="Gene3D" id="1.20.1060.10">
    <property type="entry name" value="Taq DNA Polymerase, Chain T, domain 4"/>
    <property type="match status" value="1"/>
</dbReference>
<keyword evidence="7" id="KW-0239">DNA-directed DNA polymerase</keyword>
<comment type="similarity">
    <text evidence="1">Belongs to the DNA polymerase type-A family.</text>
</comment>
<comment type="caution">
    <text evidence="13">The sequence shown here is derived from an EMBL/GenBank/DDBJ whole genome shotgun (WGS) entry which is preliminary data.</text>
</comment>
<evidence type="ECO:0000259" key="12">
    <source>
        <dbReference type="SMART" id="SM00482"/>
    </source>
</evidence>
<evidence type="ECO:0000313" key="14">
    <source>
        <dbReference type="Proteomes" id="UP000231333"/>
    </source>
</evidence>
<dbReference type="PRINTS" id="PR00868">
    <property type="entry name" value="DNAPOLI"/>
</dbReference>
<dbReference type="GO" id="GO:0006302">
    <property type="term" value="P:double-strand break repair"/>
    <property type="evidence" value="ECO:0007669"/>
    <property type="project" value="TreeGrafter"/>
</dbReference>
<dbReference type="SMART" id="SM00482">
    <property type="entry name" value="POLAc"/>
    <property type="match status" value="1"/>
</dbReference>
<dbReference type="InterPro" id="IPR020046">
    <property type="entry name" value="5-3_exonucl_a-hlix_arch_N"/>
</dbReference>
<keyword evidence="5" id="KW-0235">DNA replication</keyword>
<dbReference type="InterPro" id="IPR019760">
    <property type="entry name" value="DNA-dir_DNA_pol_A_CS"/>
</dbReference>
<gene>
    <name evidence="13" type="ORF">COV34_03450</name>
</gene>
<dbReference type="GO" id="GO:0003887">
    <property type="term" value="F:DNA-directed DNA polymerase activity"/>
    <property type="evidence" value="ECO:0007669"/>
    <property type="project" value="UniProtKB-KW"/>
</dbReference>
<keyword evidence="3" id="KW-0808">Transferase</keyword>
<reference evidence="13 14" key="1">
    <citation type="submission" date="2017-09" db="EMBL/GenBank/DDBJ databases">
        <title>Depth-based differentiation of microbial function through sediment-hosted aquifers and enrichment of novel symbionts in the deep terrestrial subsurface.</title>
        <authorList>
            <person name="Probst A.J."/>
            <person name="Ladd B."/>
            <person name="Jarett J.K."/>
            <person name="Geller-Mcgrath D.E."/>
            <person name="Sieber C.M."/>
            <person name="Emerson J.B."/>
            <person name="Anantharaman K."/>
            <person name="Thomas B.C."/>
            <person name="Malmstrom R."/>
            <person name="Stieglmeier M."/>
            <person name="Klingl A."/>
            <person name="Woyke T."/>
            <person name="Ryan C.M."/>
            <person name="Banfield J.F."/>
        </authorList>
    </citation>
    <scope>NUCLEOTIDE SEQUENCE [LARGE SCALE GENOMIC DNA]</scope>
    <source>
        <strain evidence="13">CG10_big_fil_rev_8_21_14_0_10_42_12</strain>
    </source>
</reference>
<dbReference type="InterPro" id="IPR020045">
    <property type="entry name" value="DNA_polI_H3TH"/>
</dbReference>
<dbReference type="CDD" id="cd08637">
    <property type="entry name" value="DNA_pol_A_pol_I_C"/>
    <property type="match status" value="1"/>
</dbReference>
<dbReference type="FunFam" id="1.10.150.20:FF:000002">
    <property type="entry name" value="DNA polymerase I"/>
    <property type="match status" value="1"/>
</dbReference>
<keyword evidence="6" id="KW-0227">DNA damage</keyword>
<evidence type="ECO:0000256" key="4">
    <source>
        <dbReference type="ARBA" id="ARBA00022695"/>
    </source>
</evidence>
<evidence type="ECO:0000313" key="13">
    <source>
        <dbReference type="EMBL" id="PIR37250.1"/>
    </source>
</evidence>
<dbReference type="SUPFAM" id="SSF56672">
    <property type="entry name" value="DNA/RNA polymerases"/>
    <property type="match status" value="1"/>
</dbReference>
<dbReference type="InterPro" id="IPR036279">
    <property type="entry name" value="5-3_exonuclease_C_sf"/>
</dbReference>
<dbReference type="InterPro" id="IPR002298">
    <property type="entry name" value="DNA_polymerase_A"/>
</dbReference>
<dbReference type="SUPFAM" id="SSF47807">
    <property type="entry name" value="5' to 3' exonuclease, C-terminal subdomain"/>
    <property type="match status" value="1"/>
</dbReference>
<dbReference type="InterPro" id="IPR043502">
    <property type="entry name" value="DNA/RNA_pol_sf"/>
</dbReference>
<dbReference type="PANTHER" id="PTHR10133:SF27">
    <property type="entry name" value="DNA POLYMERASE NU"/>
    <property type="match status" value="1"/>
</dbReference>
<dbReference type="EMBL" id="PCXL01000026">
    <property type="protein sequence ID" value="PIR37250.1"/>
    <property type="molecule type" value="Genomic_DNA"/>
</dbReference>
<evidence type="ECO:0000256" key="2">
    <source>
        <dbReference type="ARBA" id="ARBA00012417"/>
    </source>
</evidence>
<dbReference type="PROSITE" id="PS00447">
    <property type="entry name" value="DNA_POLYMERASE_A"/>
    <property type="match status" value="1"/>
</dbReference>
<dbReference type="InterPro" id="IPR029060">
    <property type="entry name" value="PIN-like_dom_sf"/>
</dbReference>
<dbReference type="EC" id="2.7.7.7" evidence="2"/>
<sequence>MAKTNKKNIVLLDTHAIIHRAYHALPDFASSNGEPTGALYGLSMMLISILQEFKPYAIYACYDLPKPTYRHAAYDGYKAGRVKTDDELVEQIKRSRDIFNAFSIPYFEKEGFEADDLLGTLVEKLKKEKDVRIIIASGDMDTLQLVDDDKVVVFTLKKGIKDTILYDEKAVRERFGFDPEFLPDFKGLRGDPSDNIIGVKGIGEKTATDLIKEFKTIENIYKILKKDEEKLLKVGIKQRMIDLLKENEEEALFSKMLGTIHRDAPIEVSMPLHEWREGVDVEKIITLFKELEFRTLPQRVHALLGTKHIEEDIPEVEVDEEQFREAQVMLWLLDSEQTDPDLDDILRFTKKKKLLEAHKELLEQIRNEKLTFVWEEIEKPLIPLTKEMGEIGVTLDTAYLKKLSKEYHQELSKIEKEIWKQAGHEFNVASPKQLAEVLFDELKLSVPRQKKTSTGQKSTRESELQKMKDQHTIIELILRHRELSKLLGTYIDALPQMVGEDGRLHAEFLQAGTTTGRMASKNPNLQNIPIKGESGRAIRYAFVAPKGKKLLALDYSQIELRIAAILSEDKEFINIFKEGKDVHTAVAARVFGVEEKDVNKEMRRRAKVINFGILYGMGVNALRENLGTDRKEAQEFYNDYFAAYPTLADYLEGVKQDAARTGYTETMFGRRRRFPALKSKLPFIRAAAERMAMNAPIQGTEADIVKLAQVQVDTELQKRNMKDKVKLILQVHDEIIYEVDDDVIDEIHPVIKEIMESVVEKQKLKGVPILTESEVAQNWGEMK</sequence>